<name>A0A915J6I3_ROMCU</name>
<accession>A0A915J6I3</accession>
<dbReference type="PANTHER" id="PTHR21497:SF24">
    <property type="entry name" value="E3 UBIQUITIN-PROTEIN LIGASE UBR1"/>
    <property type="match status" value="1"/>
</dbReference>
<feature type="domain" description="Adaptor protein ClpS core" evidence="3">
    <location>
        <begin position="4"/>
        <end position="70"/>
    </location>
</feature>
<protein>
    <recommendedName>
        <fullName evidence="2">E3 ubiquitin-protein ligase</fullName>
        <ecNumber evidence="2">2.3.2.27</ecNumber>
    </recommendedName>
</protein>
<keyword evidence="2" id="KW-0862">Zinc</keyword>
<comment type="function">
    <text evidence="2">Ubiquitin ligase protein which is a component of the N-end rule pathway. Recognizes and binds to proteins bearing specific N-terminal residues that are destabilizing according to the N-end rule, leading to their ubiquitination and subsequent degradation.</text>
</comment>
<proteinExistence type="inferred from homology"/>
<keyword evidence="4" id="KW-1185">Reference proteome</keyword>
<keyword evidence="2" id="KW-0479">Metal-binding</keyword>
<dbReference type="SUPFAM" id="SSF54736">
    <property type="entry name" value="ClpS-like"/>
    <property type="match status" value="1"/>
</dbReference>
<keyword evidence="2" id="KW-0808">Transferase</keyword>
<dbReference type="OMA" id="HEHSISI"/>
<dbReference type="GO" id="GO:0061630">
    <property type="term" value="F:ubiquitin protein ligase activity"/>
    <property type="evidence" value="ECO:0007669"/>
    <property type="project" value="UniProtKB-UniRule"/>
</dbReference>
<comment type="pathway">
    <text evidence="1 2">Protein modification; protein ubiquitination.</text>
</comment>
<dbReference type="InterPro" id="IPR039164">
    <property type="entry name" value="UBR1-like"/>
</dbReference>
<evidence type="ECO:0000313" key="4">
    <source>
        <dbReference type="Proteomes" id="UP000887565"/>
    </source>
</evidence>
<dbReference type="GO" id="GO:0008270">
    <property type="term" value="F:zinc ion binding"/>
    <property type="evidence" value="ECO:0007669"/>
    <property type="project" value="UniProtKB-UniRule"/>
</dbReference>
<dbReference type="Proteomes" id="UP000887565">
    <property type="component" value="Unplaced"/>
</dbReference>
<dbReference type="AlphaFoldDB" id="A0A915J6I3"/>
<dbReference type="EC" id="2.3.2.27" evidence="2"/>
<dbReference type="GO" id="GO:0000151">
    <property type="term" value="C:ubiquitin ligase complex"/>
    <property type="evidence" value="ECO:0007669"/>
    <property type="project" value="TreeGrafter"/>
</dbReference>
<dbReference type="GO" id="GO:0071596">
    <property type="term" value="P:ubiquitin-dependent protein catabolic process via the N-end rule pathway"/>
    <property type="evidence" value="ECO:0007669"/>
    <property type="project" value="UniProtKB-UniRule"/>
</dbReference>
<dbReference type="GO" id="GO:0005737">
    <property type="term" value="C:cytoplasm"/>
    <property type="evidence" value="ECO:0007669"/>
    <property type="project" value="TreeGrafter"/>
</dbReference>
<keyword evidence="2" id="KW-0833">Ubl conjugation pathway</keyword>
<organism evidence="4 5">
    <name type="scientific">Romanomermis culicivorax</name>
    <name type="common">Nematode worm</name>
    <dbReference type="NCBI Taxonomy" id="13658"/>
    <lineage>
        <taxon>Eukaryota</taxon>
        <taxon>Metazoa</taxon>
        <taxon>Ecdysozoa</taxon>
        <taxon>Nematoda</taxon>
        <taxon>Enoplea</taxon>
        <taxon>Dorylaimia</taxon>
        <taxon>Mermithida</taxon>
        <taxon>Mermithoidea</taxon>
        <taxon>Mermithidae</taxon>
        <taxon>Romanomermis</taxon>
    </lineage>
</organism>
<dbReference type="InterPro" id="IPR014719">
    <property type="entry name" value="Ribosomal_bL12_C/ClpS-like"/>
</dbReference>
<evidence type="ECO:0000313" key="5">
    <source>
        <dbReference type="WBParaSite" id="nRc.2.0.1.t21745-RA"/>
    </source>
</evidence>
<dbReference type="PANTHER" id="PTHR21497">
    <property type="entry name" value="UBIQUITIN LIGASE E3 ALPHA-RELATED"/>
    <property type="match status" value="1"/>
</dbReference>
<evidence type="ECO:0000259" key="3">
    <source>
        <dbReference type="Pfam" id="PF02617"/>
    </source>
</evidence>
<reference evidence="5" key="1">
    <citation type="submission" date="2022-11" db="UniProtKB">
        <authorList>
            <consortium name="WormBaseParasite"/>
        </authorList>
    </citation>
    <scope>IDENTIFICATION</scope>
</reference>
<dbReference type="GO" id="GO:0016567">
    <property type="term" value="P:protein ubiquitination"/>
    <property type="evidence" value="ECO:0007669"/>
    <property type="project" value="UniProtKB-UniRule"/>
</dbReference>
<evidence type="ECO:0000256" key="1">
    <source>
        <dbReference type="ARBA" id="ARBA00004906"/>
    </source>
</evidence>
<dbReference type="Pfam" id="PF02617">
    <property type="entry name" value="ClpS"/>
    <property type="match status" value="1"/>
</dbReference>
<sequence>IVGPPYQTILFNDESHSYDDVIATLCRSLNVAEDKATFLASVVDREGRTTVRSGENDDCEQIRDSIATLSTIQGTKAALKVESMSSCLISHQQCAIKLLSWLVKLGQNFGPILQILNEFFIESGENLSLVEFCLAKDSTLWKSARTAIHQFILGTVLLDLETKKKFARIFMRNYGILASHFAKDDHEHSISIISLTVQLFTVPTI</sequence>
<dbReference type="InterPro" id="IPR003769">
    <property type="entry name" value="ClpS_core"/>
</dbReference>
<comment type="similarity">
    <text evidence="2">Belongs to the E3 ubiquitin-protein ligase UBR1-like family.</text>
</comment>
<dbReference type="Gene3D" id="3.30.1390.10">
    <property type="match status" value="1"/>
</dbReference>
<dbReference type="WBParaSite" id="nRc.2.0.1.t21745-RA">
    <property type="protein sequence ID" value="nRc.2.0.1.t21745-RA"/>
    <property type="gene ID" value="nRc.2.0.1.g21745"/>
</dbReference>
<comment type="catalytic activity">
    <reaction evidence="2">
        <text>S-ubiquitinyl-[E2 ubiquitin-conjugating enzyme]-L-cysteine + [acceptor protein]-L-lysine = [E2 ubiquitin-conjugating enzyme]-L-cysteine + N(6)-ubiquitinyl-[acceptor protein]-L-lysine.</text>
        <dbReference type="EC" id="2.3.2.27"/>
    </reaction>
</comment>
<keyword evidence="2" id="KW-0863">Zinc-finger</keyword>
<evidence type="ECO:0000256" key="2">
    <source>
        <dbReference type="RuleBase" id="RU366018"/>
    </source>
</evidence>